<reference evidence="4 5" key="1">
    <citation type="submission" date="2020-08" db="EMBL/GenBank/DDBJ databases">
        <title>Whole genome shotgun sequence of Actinoplanes ianthinogenes NBRC 13996.</title>
        <authorList>
            <person name="Komaki H."/>
            <person name="Tamura T."/>
        </authorList>
    </citation>
    <scope>NUCLEOTIDE SEQUENCE [LARGE SCALE GENOMIC DNA]</scope>
    <source>
        <strain evidence="4 5">NBRC 13996</strain>
    </source>
</reference>
<dbReference type="Proteomes" id="UP000676967">
    <property type="component" value="Chromosome"/>
</dbReference>
<keyword evidence="2" id="KW-0732">Signal</keyword>
<keyword evidence="5" id="KW-1185">Reference proteome</keyword>
<feature type="chain" id="PRO_5045943684" evidence="2">
    <location>
        <begin position="22"/>
        <end position="445"/>
    </location>
</feature>
<gene>
    <name evidence="4" type="ORF">Aiant_75640</name>
</gene>
<dbReference type="RefSeq" id="WP_189331541.1">
    <property type="nucleotide sequence ID" value="NZ_AP023356.1"/>
</dbReference>
<dbReference type="Pfam" id="PF09084">
    <property type="entry name" value="NMT1"/>
    <property type="match status" value="1"/>
</dbReference>
<name>A0ABM7M5M9_9ACTN</name>
<dbReference type="Gene3D" id="3.40.190.10">
    <property type="entry name" value="Periplasmic binding protein-like II"/>
    <property type="match status" value="2"/>
</dbReference>
<sequence>MRRRLAVAAATVLTLSGCTVAGNAAQDGKEQLVVGYQSKTINTVTAGTLLRAQGYLEKRLGDKYQVVWQDYDTGAPITAQMMAGKIDIGSMGDYPLLINGSRGQQSEQTRTKMIAVTGYNLHGALNTVVVAPGSPIKSLAQLRGKTVSTSAGSAAHGLLVQALRKAGVDPEKDLKVENQQPPIGASALQSGNVAALSQFVAWPGLLVKRGEAEVLYDGGELNVPTLHGTVVRQQYATDHPDVVKAFLQAQQDATDFLWKQPLKAAEIVAEQTGLPAEVVYLYNGANGIATFELPLKPELKQALQNDVPFLKSIGVLQGIDLDAFIDSSYLPATTGGNGAVLSGTDPICKTPVGAGAGELWLTGEETTQPAADATCLLKAVKNAEKSGKQVRAAYVPDTVTGTRWFADKSIWVQDGTHFLPFITRAAAEKYGKGTVITYAQAVAAA</sequence>
<organism evidence="4 5">
    <name type="scientific">Actinoplanes ianthinogenes</name>
    <dbReference type="NCBI Taxonomy" id="122358"/>
    <lineage>
        <taxon>Bacteria</taxon>
        <taxon>Bacillati</taxon>
        <taxon>Actinomycetota</taxon>
        <taxon>Actinomycetes</taxon>
        <taxon>Micromonosporales</taxon>
        <taxon>Micromonosporaceae</taxon>
        <taxon>Actinoplanes</taxon>
    </lineage>
</organism>
<evidence type="ECO:0000256" key="2">
    <source>
        <dbReference type="SAM" id="SignalP"/>
    </source>
</evidence>
<feature type="domain" description="Solute-binding protein family 3/N-terminal" evidence="3">
    <location>
        <begin position="43"/>
        <end position="265"/>
    </location>
</feature>
<comment type="similarity">
    <text evidence="1">Belongs to the bacterial solute-binding protein SsuA/TauA family.</text>
</comment>
<evidence type="ECO:0000313" key="5">
    <source>
        <dbReference type="Proteomes" id="UP000676967"/>
    </source>
</evidence>
<evidence type="ECO:0000256" key="1">
    <source>
        <dbReference type="ARBA" id="ARBA00010742"/>
    </source>
</evidence>
<evidence type="ECO:0000313" key="4">
    <source>
        <dbReference type="EMBL" id="BCJ46907.1"/>
    </source>
</evidence>
<accession>A0ABM7M5M9</accession>
<proteinExistence type="inferred from homology"/>
<dbReference type="InterPro" id="IPR001638">
    <property type="entry name" value="Solute-binding_3/MltF_N"/>
</dbReference>
<evidence type="ECO:0000259" key="3">
    <source>
        <dbReference type="SMART" id="SM00062"/>
    </source>
</evidence>
<dbReference type="PANTHER" id="PTHR30024:SF45">
    <property type="entry name" value="ABC TRANSPORTER SUBSTRATE-BINDING PROTEIN"/>
    <property type="match status" value="1"/>
</dbReference>
<feature type="signal peptide" evidence="2">
    <location>
        <begin position="1"/>
        <end position="21"/>
    </location>
</feature>
<dbReference type="SMART" id="SM00062">
    <property type="entry name" value="PBPb"/>
    <property type="match status" value="1"/>
</dbReference>
<dbReference type="EMBL" id="AP023356">
    <property type="protein sequence ID" value="BCJ46907.1"/>
    <property type="molecule type" value="Genomic_DNA"/>
</dbReference>
<dbReference type="InterPro" id="IPR015168">
    <property type="entry name" value="SsuA/THI5"/>
</dbReference>
<dbReference type="PANTHER" id="PTHR30024">
    <property type="entry name" value="ALIPHATIC SULFONATES-BINDING PROTEIN-RELATED"/>
    <property type="match status" value="1"/>
</dbReference>
<protein>
    <submittedName>
        <fullName evidence="4">Nitrate ABC transporter, periplasmic protein</fullName>
    </submittedName>
</protein>
<dbReference type="SUPFAM" id="SSF53850">
    <property type="entry name" value="Periplasmic binding protein-like II"/>
    <property type="match status" value="1"/>
</dbReference>
<dbReference type="PROSITE" id="PS51257">
    <property type="entry name" value="PROKAR_LIPOPROTEIN"/>
    <property type="match status" value="1"/>
</dbReference>